<comment type="caution">
    <text evidence="1">The sequence shown here is derived from an EMBL/GenBank/DDBJ whole genome shotgun (WGS) entry which is preliminary data.</text>
</comment>
<sequence>MIKLSNPPLVEAIFELRWNLQETEHGIKKDPEYKLLVGKISENVKKEFPSHEQLPTANMPDEMAGYIIQHRFRKNENEWPLIQIGPGIVTLNDTEEYLWENFKERIVYLLETLYDTYPDAETNLTISGLILRYIDAVPFDFENNDIFVYLKENFKVDVNLYQKLFEDEKVKAFPKGLDLKFSFDSEKPKGRMNLRFARGKKKEVDVLIWETIVQSIPEITPNNKNEIVSWTNDAHDLTKDWFCNLIEGELMELFK</sequence>
<protein>
    <recommendedName>
        <fullName evidence="3">TIGR04255 family protein</fullName>
    </recommendedName>
</protein>
<evidence type="ECO:0008006" key="3">
    <source>
        <dbReference type="Google" id="ProtNLM"/>
    </source>
</evidence>
<dbReference type="Proteomes" id="UP000634805">
    <property type="component" value="Unassembled WGS sequence"/>
</dbReference>
<dbReference type="InterPro" id="IPR026349">
    <property type="entry name" value="CHP04255"/>
</dbReference>
<gene>
    <name evidence="1" type="ORF">EMLJLAPB_01157</name>
</gene>
<evidence type="ECO:0000313" key="1">
    <source>
        <dbReference type="EMBL" id="CAD6495067.1"/>
    </source>
</evidence>
<dbReference type="NCBIfam" id="TIGR04255">
    <property type="entry name" value="sporadTIGR04255"/>
    <property type="match status" value="1"/>
</dbReference>
<dbReference type="EMBL" id="CAJHIS010000054">
    <property type="protein sequence ID" value="CAD6495067.1"/>
    <property type="molecule type" value="Genomic_DNA"/>
</dbReference>
<accession>A0A811TC23</accession>
<evidence type="ECO:0000313" key="2">
    <source>
        <dbReference type="Proteomes" id="UP000634805"/>
    </source>
</evidence>
<dbReference type="AlphaFoldDB" id="A0A811TC23"/>
<reference evidence="1" key="1">
    <citation type="submission" date="2020-10" db="EMBL/GenBank/DDBJ databases">
        <authorList>
            <person name="Hahn C.J."/>
            <person name="Laso-Perez R."/>
            <person name="Vulcano F."/>
            <person name="Vaziourakis K.-M."/>
            <person name="Stokke R."/>
            <person name="Steen I.H."/>
            <person name="Teske A."/>
            <person name="Boetius A."/>
            <person name="Liebeke M."/>
            <person name="Amann R."/>
            <person name="Knittel K."/>
        </authorList>
    </citation>
    <scope>NUCLEOTIDE SEQUENCE</scope>
    <source>
        <strain evidence="1">Gfbio:e3339647-f889-4370-9287-4fb5cb688e4c:AG392D22_GoMArc1</strain>
    </source>
</reference>
<proteinExistence type="predicted"/>
<organism evidence="1 2">
    <name type="scientific">Candidatus Argoarchaeum ethanivorans</name>
    <dbReference type="NCBI Taxonomy" id="2608793"/>
    <lineage>
        <taxon>Archaea</taxon>
        <taxon>Methanobacteriati</taxon>
        <taxon>Methanobacteriota</taxon>
        <taxon>Stenosarchaea group</taxon>
        <taxon>Methanomicrobia</taxon>
        <taxon>Methanosarcinales</taxon>
        <taxon>Methanosarcinales incertae sedis</taxon>
        <taxon>GOM Arc I cluster</taxon>
        <taxon>Candidatus Argoarchaeum</taxon>
    </lineage>
</organism>
<name>A0A811TC23_9EURY</name>